<protein>
    <submittedName>
        <fullName evidence="2">Uncharacterized protein</fullName>
    </submittedName>
</protein>
<evidence type="ECO:0000313" key="2">
    <source>
        <dbReference type="EMBL" id="CAK9056568.1"/>
    </source>
</evidence>
<comment type="caution">
    <text evidence="2">The sequence shown here is derived from an EMBL/GenBank/DDBJ whole genome shotgun (WGS) entry which is preliminary data.</text>
</comment>
<reference evidence="2 3" key="1">
    <citation type="submission" date="2024-02" db="EMBL/GenBank/DDBJ databases">
        <authorList>
            <person name="Chen Y."/>
            <person name="Shah S."/>
            <person name="Dougan E. K."/>
            <person name="Thang M."/>
            <person name="Chan C."/>
        </authorList>
    </citation>
    <scope>NUCLEOTIDE SEQUENCE [LARGE SCALE GENOMIC DNA]</scope>
</reference>
<evidence type="ECO:0000313" key="3">
    <source>
        <dbReference type="Proteomes" id="UP001642484"/>
    </source>
</evidence>
<dbReference type="EMBL" id="CAXAMN010020668">
    <property type="protein sequence ID" value="CAK9056389.1"/>
    <property type="molecule type" value="Genomic_DNA"/>
</dbReference>
<dbReference type="EMBL" id="CAXAMN010020779">
    <property type="protein sequence ID" value="CAK9056568.1"/>
    <property type="molecule type" value="Genomic_DNA"/>
</dbReference>
<name>A0ABP0MZI5_9DINO</name>
<evidence type="ECO:0000313" key="1">
    <source>
        <dbReference type="EMBL" id="CAK9056389.1"/>
    </source>
</evidence>
<dbReference type="Proteomes" id="UP001642484">
    <property type="component" value="Unassembled WGS sequence"/>
</dbReference>
<proteinExistence type="predicted"/>
<accession>A0ABP0MZI5</accession>
<organism evidence="2 3">
    <name type="scientific">Durusdinium trenchii</name>
    <dbReference type="NCBI Taxonomy" id="1381693"/>
    <lineage>
        <taxon>Eukaryota</taxon>
        <taxon>Sar</taxon>
        <taxon>Alveolata</taxon>
        <taxon>Dinophyceae</taxon>
        <taxon>Suessiales</taxon>
        <taxon>Symbiodiniaceae</taxon>
        <taxon>Durusdinium</taxon>
    </lineage>
</organism>
<gene>
    <name evidence="1" type="ORF">CCMP2556_LOCUS27938</name>
    <name evidence="2" type="ORF">CCMP2556_LOCUS28008</name>
</gene>
<keyword evidence="3" id="KW-1185">Reference proteome</keyword>
<sequence>MAAAAEMNCTARSFVNQALASVMKQLRSTGVHEDAVESELSYHFDPGYSFGEQQSECKLFGNQRV</sequence>